<gene>
    <name evidence="2" type="ORF">C0Q70_08342</name>
</gene>
<reference evidence="2 3" key="1">
    <citation type="submission" date="2018-04" db="EMBL/GenBank/DDBJ databases">
        <title>The genome of golden apple snail Pomacea canaliculata provides insight into stress tolerance and invasive adaptation.</title>
        <authorList>
            <person name="Liu C."/>
            <person name="Liu B."/>
            <person name="Ren Y."/>
            <person name="Zhang Y."/>
            <person name="Wang H."/>
            <person name="Li S."/>
            <person name="Jiang F."/>
            <person name="Yin L."/>
            <person name="Zhang G."/>
            <person name="Qian W."/>
            <person name="Fan W."/>
        </authorList>
    </citation>
    <scope>NUCLEOTIDE SEQUENCE [LARGE SCALE GENOMIC DNA]</scope>
    <source>
        <strain evidence="2">SZHN2017</strain>
        <tissue evidence="2">Muscle</tissue>
    </source>
</reference>
<evidence type="ECO:0000256" key="1">
    <source>
        <dbReference type="SAM" id="Phobius"/>
    </source>
</evidence>
<keyword evidence="1" id="KW-1133">Transmembrane helix</keyword>
<keyword evidence="3" id="KW-1185">Reference proteome</keyword>
<dbReference type="AlphaFoldDB" id="A0A2T7PHJ4"/>
<sequence length="151" mass="16382">MNAKRAGEALLVVVAARRWKRFRKAATVLQGIPVLGIVHFYSWLLGGVRSGSMGDEIKGLGMRSGDGGGGKKRGEGGMLAGRAVQPTSLPVDVAGKLFSNDKTHFMKLEAFLNKNAILNEGCYFQTDELESRRQESRSALLSLMSERLDGI</sequence>
<protein>
    <submittedName>
        <fullName evidence="2">Uncharacterized protein</fullName>
    </submittedName>
</protein>
<keyword evidence="1" id="KW-0812">Transmembrane</keyword>
<evidence type="ECO:0000313" key="3">
    <source>
        <dbReference type="Proteomes" id="UP000245119"/>
    </source>
</evidence>
<comment type="caution">
    <text evidence="2">The sequence shown here is derived from an EMBL/GenBank/DDBJ whole genome shotgun (WGS) entry which is preliminary data.</text>
</comment>
<evidence type="ECO:0000313" key="2">
    <source>
        <dbReference type="EMBL" id="PVD32895.1"/>
    </source>
</evidence>
<dbReference type="EMBL" id="PZQS01000004">
    <property type="protein sequence ID" value="PVD32895.1"/>
    <property type="molecule type" value="Genomic_DNA"/>
</dbReference>
<accession>A0A2T7PHJ4</accession>
<feature type="transmembrane region" description="Helical" evidence="1">
    <location>
        <begin position="25"/>
        <end position="44"/>
    </location>
</feature>
<proteinExistence type="predicted"/>
<dbReference type="Proteomes" id="UP000245119">
    <property type="component" value="Linkage Group LG4"/>
</dbReference>
<organism evidence="2 3">
    <name type="scientific">Pomacea canaliculata</name>
    <name type="common">Golden apple snail</name>
    <dbReference type="NCBI Taxonomy" id="400727"/>
    <lineage>
        <taxon>Eukaryota</taxon>
        <taxon>Metazoa</taxon>
        <taxon>Spiralia</taxon>
        <taxon>Lophotrochozoa</taxon>
        <taxon>Mollusca</taxon>
        <taxon>Gastropoda</taxon>
        <taxon>Caenogastropoda</taxon>
        <taxon>Architaenioglossa</taxon>
        <taxon>Ampullarioidea</taxon>
        <taxon>Ampullariidae</taxon>
        <taxon>Pomacea</taxon>
    </lineage>
</organism>
<keyword evidence="1" id="KW-0472">Membrane</keyword>
<name>A0A2T7PHJ4_POMCA</name>